<dbReference type="RefSeq" id="WP_265962854.1">
    <property type="nucleotide sequence ID" value="NZ_JAPEVI010000003.1"/>
</dbReference>
<protein>
    <submittedName>
        <fullName evidence="2">Uncharacterized protein</fullName>
    </submittedName>
</protein>
<evidence type="ECO:0000256" key="1">
    <source>
        <dbReference type="SAM" id="SignalP"/>
    </source>
</evidence>
<organism evidence="2 3">
    <name type="scientific">Roseibium salinum</name>
    <dbReference type="NCBI Taxonomy" id="1604349"/>
    <lineage>
        <taxon>Bacteria</taxon>
        <taxon>Pseudomonadati</taxon>
        <taxon>Pseudomonadota</taxon>
        <taxon>Alphaproteobacteria</taxon>
        <taxon>Hyphomicrobiales</taxon>
        <taxon>Stappiaceae</taxon>
        <taxon>Roseibium</taxon>
    </lineage>
</organism>
<proteinExistence type="predicted"/>
<evidence type="ECO:0000313" key="2">
    <source>
        <dbReference type="EMBL" id="MCX2723125.1"/>
    </source>
</evidence>
<accession>A0ABT3R209</accession>
<name>A0ABT3R209_9HYPH</name>
<evidence type="ECO:0000313" key="3">
    <source>
        <dbReference type="Proteomes" id="UP001300261"/>
    </source>
</evidence>
<reference evidence="2 3" key="1">
    <citation type="journal article" date="2016" name="Int. J. Syst. Evol. Microbiol.">
        <title>Labrenzia salina sp. nov., isolated from the rhizosphere of the halophyte Arthrocnemum macrostachyum.</title>
        <authorList>
            <person name="Camacho M."/>
            <person name="Redondo-Gomez S."/>
            <person name="Rodriguez-Llorente I."/>
            <person name="Rohde M."/>
            <person name="Sproer C."/>
            <person name="Schumann P."/>
            <person name="Klenk H.P."/>
            <person name="Montero-Calasanz M.D.C."/>
        </authorList>
    </citation>
    <scope>NUCLEOTIDE SEQUENCE [LARGE SCALE GENOMIC DNA]</scope>
    <source>
        <strain evidence="2 3">DSM 29163</strain>
    </source>
</reference>
<sequence length="390" mass="40965">MFYRGARLASGLTAAVSLFALQLSPALAFEPSGNDVADAFLTILDSDQGTVESYGGVEESGGEVTIRDLLITNENEDNAKATIGTTVLTEGEILDDGRLKLGSLGLQDLELTSDDGGMSLNNLKVTELLLPSAEEVAANKSPVGPGYRSLEINTVQIRDEDGKVADVDKIMSSIDSMDGDLPTSGSFSISGAKIDVKQIESEEAKALTDLGYETLSMNITGSGKWDPETATLVIPELKIDAQEAASLSLSLSLGGVTREVIAKLGDNPEEPEEAMALLQNVAIENAKIRLDDASLTGRILDQEAEKAGVAKSDYVSGLTSTLPMMLSMLQNKDLETQVAEAVTQYLNSPGSLQITAAPGAPVPMAQIMGTAMLAPQMIPQILSVSVTANQ</sequence>
<dbReference type="Proteomes" id="UP001300261">
    <property type="component" value="Unassembled WGS sequence"/>
</dbReference>
<comment type="caution">
    <text evidence="2">The sequence shown here is derived from an EMBL/GenBank/DDBJ whole genome shotgun (WGS) entry which is preliminary data.</text>
</comment>
<keyword evidence="3" id="KW-1185">Reference proteome</keyword>
<gene>
    <name evidence="2" type="ORF">ON753_12175</name>
</gene>
<dbReference type="EMBL" id="JAPEVI010000003">
    <property type="protein sequence ID" value="MCX2723125.1"/>
    <property type="molecule type" value="Genomic_DNA"/>
</dbReference>
<feature type="signal peptide" evidence="1">
    <location>
        <begin position="1"/>
        <end position="28"/>
    </location>
</feature>
<keyword evidence="1" id="KW-0732">Signal</keyword>
<feature type="chain" id="PRO_5047530219" evidence="1">
    <location>
        <begin position="29"/>
        <end position="390"/>
    </location>
</feature>